<name>A0ABU6VXF5_9FABA</name>
<protein>
    <submittedName>
        <fullName evidence="1">Uncharacterized protein</fullName>
    </submittedName>
</protein>
<keyword evidence="2" id="KW-1185">Reference proteome</keyword>
<reference evidence="1 2" key="1">
    <citation type="journal article" date="2023" name="Plants (Basel)">
        <title>Bridging the Gap: Combining Genomics and Transcriptomics Approaches to Understand Stylosanthes scabra, an Orphan Legume from the Brazilian Caatinga.</title>
        <authorList>
            <person name="Ferreira-Neto J.R.C."/>
            <person name="da Silva M.D."/>
            <person name="Binneck E."/>
            <person name="de Melo N.F."/>
            <person name="da Silva R.H."/>
            <person name="de Melo A.L.T.M."/>
            <person name="Pandolfi V."/>
            <person name="Bustamante F.O."/>
            <person name="Brasileiro-Vidal A.C."/>
            <person name="Benko-Iseppon A.M."/>
        </authorList>
    </citation>
    <scope>NUCLEOTIDE SEQUENCE [LARGE SCALE GENOMIC DNA]</scope>
    <source>
        <tissue evidence="1">Leaves</tissue>
    </source>
</reference>
<proteinExistence type="predicted"/>
<dbReference type="EMBL" id="JASCZI010155271">
    <property type="protein sequence ID" value="MED6178327.1"/>
    <property type="molecule type" value="Genomic_DNA"/>
</dbReference>
<dbReference type="Proteomes" id="UP001341840">
    <property type="component" value="Unassembled WGS sequence"/>
</dbReference>
<organism evidence="1 2">
    <name type="scientific">Stylosanthes scabra</name>
    <dbReference type="NCBI Taxonomy" id="79078"/>
    <lineage>
        <taxon>Eukaryota</taxon>
        <taxon>Viridiplantae</taxon>
        <taxon>Streptophyta</taxon>
        <taxon>Embryophyta</taxon>
        <taxon>Tracheophyta</taxon>
        <taxon>Spermatophyta</taxon>
        <taxon>Magnoliopsida</taxon>
        <taxon>eudicotyledons</taxon>
        <taxon>Gunneridae</taxon>
        <taxon>Pentapetalae</taxon>
        <taxon>rosids</taxon>
        <taxon>fabids</taxon>
        <taxon>Fabales</taxon>
        <taxon>Fabaceae</taxon>
        <taxon>Papilionoideae</taxon>
        <taxon>50 kb inversion clade</taxon>
        <taxon>dalbergioids sensu lato</taxon>
        <taxon>Dalbergieae</taxon>
        <taxon>Pterocarpus clade</taxon>
        <taxon>Stylosanthes</taxon>
    </lineage>
</organism>
<gene>
    <name evidence="1" type="ORF">PIB30_106546</name>
</gene>
<comment type="caution">
    <text evidence="1">The sequence shown here is derived from an EMBL/GenBank/DDBJ whole genome shotgun (WGS) entry which is preliminary data.</text>
</comment>
<sequence>MPASQVQLDVWLALLGESSFNFWIEQQQARYSDIHSQPKTDTHFYFPGNGAKNLACGPEAGLEKRSFVADSSGPMLREPCQI</sequence>
<evidence type="ECO:0000313" key="2">
    <source>
        <dbReference type="Proteomes" id="UP001341840"/>
    </source>
</evidence>
<evidence type="ECO:0000313" key="1">
    <source>
        <dbReference type="EMBL" id="MED6178327.1"/>
    </source>
</evidence>
<accession>A0ABU6VXF5</accession>